<dbReference type="FunFam" id="3.30.70.270:FF:000001">
    <property type="entry name" value="Diguanylate cyclase domain protein"/>
    <property type="match status" value="1"/>
</dbReference>
<dbReference type="Gene3D" id="3.30.70.270">
    <property type="match status" value="1"/>
</dbReference>
<sequence>MKNTSSGPSMLSRAVFGRLLLLAIVCFSVVWIIDYNSGIIASFDAFAYPICISSFSVVYLLTITKKAPDQYLHLVTYSVVAGYLIASSIWHHMATNGIFSNAAQWLGLNYVIAYLFLEVRKAILMTILAFSVTVIGHFIALIQHYSIEDTLGVVLNIAVAHIVYIVLLWTVIQLRSSENKAQQQVSMLEHYAYIDPLTRILNRRGLEKVTQELEQEFHLGQQEFAILLLDIDYFKDINDRYGHLKGDDVLTNIASLLSRKINPKDIIGRWGGEEFIIYTMNQSRKEIFDYANSLRELVSKLVIGGITVTVSVGVGYSQPDKGLSDIFYLADQHLYAAKKAGRNTVVDRISNSKESENGKAGLLVS</sequence>
<evidence type="ECO:0000256" key="2">
    <source>
        <dbReference type="ARBA" id="ARBA00012528"/>
    </source>
</evidence>
<evidence type="ECO:0000313" key="7">
    <source>
        <dbReference type="Proteomes" id="UP000092544"/>
    </source>
</evidence>
<keyword evidence="6" id="KW-0808">Transferase</keyword>
<dbReference type="RefSeq" id="WP_067020205.1">
    <property type="nucleotide sequence ID" value="NZ_FLOB01000016.1"/>
</dbReference>
<feature type="domain" description="GGDEF" evidence="5">
    <location>
        <begin position="222"/>
        <end position="350"/>
    </location>
</feature>
<dbReference type="EMBL" id="FLOB01000016">
    <property type="protein sequence ID" value="SBS37236.1"/>
    <property type="molecule type" value="Genomic_DNA"/>
</dbReference>
<dbReference type="SMART" id="SM00267">
    <property type="entry name" value="GGDEF"/>
    <property type="match status" value="1"/>
</dbReference>
<feature type="transmembrane region" description="Helical" evidence="4">
    <location>
        <begin position="124"/>
        <end position="145"/>
    </location>
</feature>
<evidence type="ECO:0000256" key="1">
    <source>
        <dbReference type="ARBA" id="ARBA00001946"/>
    </source>
</evidence>
<organism evidence="6 7">
    <name type="scientific">Marinomonas spartinae</name>
    <dbReference type="NCBI Taxonomy" id="1792290"/>
    <lineage>
        <taxon>Bacteria</taxon>
        <taxon>Pseudomonadati</taxon>
        <taxon>Pseudomonadota</taxon>
        <taxon>Gammaproteobacteria</taxon>
        <taxon>Oceanospirillales</taxon>
        <taxon>Oceanospirillaceae</taxon>
        <taxon>Marinomonas</taxon>
    </lineage>
</organism>
<dbReference type="PANTHER" id="PTHR45138:SF9">
    <property type="entry name" value="DIGUANYLATE CYCLASE DGCM-RELATED"/>
    <property type="match status" value="1"/>
</dbReference>
<gene>
    <name evidence="6" type="primary">ydaM_8</name>
    <name evidence="6" type="ORF">MSP8886_04037</name>
</gene>
<feature type="transmembrane region" description="Helical" evidence="4">
    <location>
        <begin position="74"/>
        <end position="92"/>
    </location>
</feature>
<feature type="transmembrane region" description="Helical" evidence="4">
    <location>
        <begin position="39"/>
        <end position="62"/>
    </location>
</feature>
<dbReference type="Proteomes" id="UP000092544">
    <property type="component" value="Unassembled WGS sequence"/>
</dbReference>
<comment type="catalytic activity">
    <reaction evidence="3">
        <text>2 GTP = 3',3'-c-di-GMP + 2 diphosphate</text>
        <dbReference type="Rhea" id="RHEA:24898"/>
        <dbReference type="ChEBI" id="CHEBI:33019"/>
        <dbReference type="ChEBI" id="CHEBI:37565"/>
        <dbReference type="ChEBI" id="CHEBI:58805"/>
        <dbReference type="EC" id="2.7.7.65"/>
    </reaction>
</comment>
<evidence type="ECO:0000256" key="3">
    <source>
        <dbReference type="ARBA" id="ARBA00034247"/>
    </source>
</evidence>
<dbReference type="EC" id="2.7.7.65" evidence="2"/>
<dbReference type="PANTHER" id="PTHR45138">
    <property type="entry name" value="REGULATORY COMPONENTS OF SENSORY TRANSDUCTION SYSTEM"/>
    <property type="match status" value="1"/>
</dbReference>
<keyword evidence="4" id="KW-0472">Membrane</keyword>
<accession>A0A1A8TUG7</accession>
<evidence type="ECO:0000313" key="6">
    <source>
        <dbReference type="EMBL" id="SBS37236.1"/>
    </source>
</evidence>
<dbReference type="InterPro" id="IPR043128">
    <property type="entry name" value="Rev_trsase/Diguanyl_cyclase"/>
</dbReference>
<reference evidence="6 7" key="1">
    <citation type="submission" date="2016-06" db="EMBL/GenBank/DDBJ databases">
        <authorList>
            <person name="Kjaerup R.B."/>
            <person name="Dalgaard T.S."/>
            <person name="Juul-Madsen H.R."/>
        </authorList>
    </citation>
    <scope>NUCLEOTIDE SEQUENCE [LARGE SCALE GENOMIC DNA]</scope>
    <source>
        <strain evidence="6 7">CECT 8886</strain>
    </source>
</reference>
<feature type="transmembrane region" description="Helical" evidence="4">
    <location>
        <begin position="98"/>
        <end position="117"/>
    </location>
</feature>
<keyword evidence="7" id="KW-1185">Reference proteome</keyword>
<keyword evidence="6" id="KW-0548">Nucleotidyltransferase</keyword>
<feature type="transmembrane region" description="Helical" evidence="4">
    <location>
        <begin position="15"/>
        <end position="33"/>
    </location>
</feature>
<dbReference type="OrthoDB" id="9803824at2"/>
<evidence type="ECO:0000256" key="4">
    <source>
        <dbReference type="SAM" id="Phobius"/>
    </source>
</evidence>
<dbReference type="NCBIfam" id="TIGR00254">
    <property type="entry name" value="GGDEF"/>
    <property type="match status" value="1"/>
</dbReference>
<dbReference type="GO" id="GO:0052621">
    <property type="term" value="F:diguanylate cyclase activity"/>
    <property type="evidence" value="ECO:0007669"/>
    <property type="project" value="UniProtKB-EC"/>
</dbReference>
<keyword evidence="4" id="KW-1133">Transmembrane helix</keyword>
<dbReference type="AlphaFoldDB" id="A0A1A8TUG7"/>
<dbReference type="STRING" id="1792290.MSP8886_04037"/>
<dbReference type="CDD" id="cd01949">
    <property type="entry name" value="GGDEF"/>
    <property type="match status" value="1"/>
</dbReference>
<dbReference type="Pfam" id="PF00990">
    <property type="entry name" value="GGDEF"/>
    <property type="match status" value="1"/>
</dbReference>
<feature type="transmembrane region" description="Helical" evidence="4">
    <location>
        <begin position="151"/>
        <end position="172"/>
    </location>
</feature>
<dbReference type="SUPFAM" id="SSF55073">
    <property type="entry name" value="Nucleotide cyclase"/>
    <property type="match status" value="1"/>
</dbReference>
<comment type="cofactor">
    <cofactor evidence="1">
        <name>Mg(2+)</name>
        <dbReference type="ChEBI" id="CHEBI:18420"/>
    </cofactor>
</comment>
<dbReference type="InterPro" id="IPR050469">
    <property type="entry name" value="Diguanylate_Cyclase"/>
</dbReference>
<dbReference type="PROSITE" id="PS50887">
    <property type="entry name" value="GGDEF"/>
    <property type="match status" value="1"/>
</dbReference>
<name>A0A1A8TUG7_9GAMM</name>
<protein>
    <recommendedName>
        <fullName evidence="2">diguanylate cyclase</fullName>
        <ecNumber evidence="2">2.7.7.65</ecNumber>
    </recommendedName>
</protein>
<proteinExistence type="predicted"/>
<keyword evidence="4" id="KW-0812">Transmembrane</keyword>
<evidence type="ECO:0000259" key="5">
    <source>
        <dbReference type="PROSITE" id="PS50887"/>
    </source>
</evidence>
<dbReference type="InterPro" id="IPR029787">
    <property type="entry name" value="Nucleotide_cyclase"/>
</dbReference>
<dbReference type="InterPro" id="IPR000160">
    <property type="entry name" value="GGDEF_dom"/>
</dbReference>